<evidence type="ECO:0008006" key="3">
    <source>
        <dbReference type="Google" id="ProtNLM"/>
    </source>
</evidence>
<organism evidence="1 2">
    <name type="scientific">Rhizobium herbae</name>
    <dbReference type="NCBI Taxonomy" id="508661"/>
    <lineage>
        <taxon>Bacteria</taxon>
        <taxon>Pseudomonadati</taxon>
        <taxon>Pseudomonadota</taxon>
        <taxon>Alphaproteobacteria</taxon>
        <taxon>Hyphomicrobiales</taxon>
        <taxon>Rhizobiaceae</taxon>
        <taxon>Rhizobium/Agrobacterium group</taxon>
        <taxon>Rhizobium</taxon>
    </lineage>
</organism>
<accession>A0ABS7H7I3</accession>
<comment type="caution">
    <text evidence="1">The sequence shown here is derived from an EMBL/GenBank/DDBJ whole genome shotgun (WGS) entry which is preliminary data.</text>
</comment>
<evidence type="ECO:0000313" key="1">
    <source>
        <dbReference type="EMBL" id="MBW9062399.1"/>
    </source>
</evidence>
<evidence type="ECO:0000313" key="2">
    <source>
        <dbReference type="Proteomes" id="UP000757604"/>
    </source>
</evidence>
<dbReference type="EMBL" id="JAEUAO010000001">
    <property type="protein sequence ID" value="MBW9062399.1"/>
    <property type="molecule type" value="Genomic_DNA"/>
</dbReference>
<keyword evidence="2" id="KW-1185">Reference proteome</keyword>
<protein>
    <recommendedName>
        <fullName evidence="3">XRE family transcriptional regulator</fullName>
    </recommendedName>
</protein>
<gene>
    <name evidence="1" type="ORF">JNB71_03615</name>
</gene>
<reference evidence="1 2" key="1">
    <citation type="journal article" date="2021" name="MBio">
        <title>Poor Competitiveness of Bradyrhizobium in Pigeon Pea Root Colonization in Indian Soils.</title>
        <authorList>
            <person name="Chalasani D."/>
            <person name="Basu A."/>
            <person name="Pullabhotla S.V.S.R.N."/>
            <person name="Jorrin B."/>
            <person name="Neal A.L."/>
            <person name="Poole P.S."/>
            <person name="Podile A.R."/>
            <person name="Tkacz A."/>
        </authorList>
    </citation>
    <scope>NUCLEOTIDE SEQUENCE [LARGE SCALE GENOMIC DNA]</scope>
    <source>
        <strain evidence="1 2">HU44</strain>
    </source>
</reference>
<dbReference type="Proteomes" id="UP000757604">
    <property type="component" value="Unassembled WGS sequence"/>
</dbReference>
<proteinExistence type="predicted"/>
<sequence>MDLKSWRTERKLSQSACAGLLSLAGGARSFQRIETGENGCDADLTARVLDMTDGAVTLQAMHETRLRWLKANRPEKFDAPVHRYPEAAE</sequence>
<name>A0ABS7H7I3_9HYPH</name>